<feature type="transmembrane region" description="Helical" evidence="17">
    <location>
        <begin position="524"/>
        <end position="552"/>
    </location>
</feature>
<evidence type="ECO:0000256" key="12">
    <source>
        <dbReference type="ARBA" id="ARBA00033194"/>
    </source>
</evidence>
<evidence type="ECO:0000256" key="17">
    <source>
        <dbReference type="SAM" id="Phobius"/>
    </source>
</evidence>
<dbReference type="SUPFAM" id="SSF56112">
    <property type="entry name" value="Protein kinase-like (PK-like)"/>
    <property type="match status" value="1"/>
</dbReference>
<sequence>MNSHEDTETSMAVTPEVFASLQKPRYWELMLFGFEVYDHIEDIEKYEPGGFCPVDLSLRDDPKFIKDRFQVVYKLGFGGFGTVWLCYDTLEKAWRALKIHQALQSSSRRCPESRGDGLVSQMLGRSSVPIDEALDNGVVLPLETFWIESPNGQHLCSVLPLLGPRLSDLIAHMGGDDPDRIKKMGRQVVKGMEYLHKHGICHGDFRPQNVLLKLKDGCFDDIGVDEMRRLLGASRHESDPVERVYTCIDWSELWQHVSDDIAIVDFGESYATSNPDPSDLGIPIRYAAPEILVGGDKSIGTDLWALGCTLLDLRCRGLPNVEHFTEELLEEKEDWMGPCPSPFRARALQKLYEIDLDHWKEHGEKNGEPKPEPPANAEASSTRPSTRVTEKYESDECEDAIQDYLKRQCGGWADDGTRTYFRLTEEEINTFGDLLHKIFQWEPQARWDTARILGHEWFAPQQKRFGPATEGPAEMHINDDAQSVTSTKGSDGALEPESQASTDEALLVEEPRIQSNQSRWSKQWLGLQFLVLAFYLLGVLAALVYFVAYLLAKQPWFLERHSPEIQGGALSLRQL</sequence>
<reference evidence="19 20" key="1">
    <citation type="submission" date="2023-01" db="EMBL/GenBank/DDBJ databases">
        <title>Analysis of 21 Apiospora genomes using comparative genomics revels a genus with tremendous synthesis potential of carbohydrate active enzymes and secondary metabolites.</title>
        <authorList>
            <person name="Sorensen T."/>
        </authorList>
    </citation>
    <scope>NUCLEOTIDE SEQUENCE [LARGE SCALE GENOMIC DNA]</scope>
    <source>
        <strain evidence="19 20">CBS 24483</strain>
    </source>
</reference>
<dbReference type="PROSITE" id="PS50011">
    <property type="entry name" value="PROTEIN_KINASE_DOM"/>
    <property type="match status" value="1"/>
</dbReference>
<evidence type="ECO:0000256" key="16">
    <source>
        <dbReference type="SAM" id="MobiDB-lite"/>
    </source>
</evidence>
<proteinExistence type="predicted"/>
<comment type="catalytic activity">
    <reaction evidence="14">
        <text>L-seryl-[protein] + ATP = O-phospho-L-seryl-[protein] + ADP + H(+)</text>
        <dbReference type="Rhea" id="RHEA:17989"/>
        <dbReference type="Rhea" id="RHEA-COMP:9863"/>
        <dbReference type="Rhea" id="RHEA-COMP:11604"/>
        <dbReference type="ChEBI" id="CHEBI:15378"/>
        <dbReference type="ChEBI" id="CHEBI:29999"/>
        <dbReference type="ChEBI" id="CHEBI:30616"/>
        <dbReference type="ChEBI" id="CHEBI:83421"/>
        <dbReference type="ChEBI" id="CHEBI:456216"/>
        <dbReference type="EC" id="2.7.11.1"/>
    </reaction>
</comment>
<dbReference type="Pfam" id="PF00069">
    <property type="entry name" value="Pkinase"/>
    <property type="match status" value="1"/>
</dbReference>
<evidence type="ECO:0000256" key="10">
    <source>
        <dbReference type="ARBA" id="ARBA00022840"/>
    </source>
</evidence>
<keyword evidence="7" id="KW-0808">Transferase</keyword>
<keyword evidence="17" id="KW-0472">Membrane</keyword>
<dbReference type="InterPro" id="IPR000719">
    <property type="entry name" value="Prot_kinase_dom"/>
</dbReference>
<dbReference type="PROSITE" id="PS00107">
    <property type="entry name" value="PROTEIN_KINASE_ATP"/>
    <property type="match status" value="1"/>
</dbReference>
<dbReference type="EMBL" id="JAQQWE010000010">
    <property type="protein sequence ID" value="KAK7937356.1"/>
    <property type="molecule type" value="Genomic_DNA"/>
</dbReference>
<comment type="function">
    <text evidence="1">Component of the EKC/KEOPS complex that is required for the formation of a threonylcarbamoyl group on adenosine at position 37 (t(6)A37) in tRNAs that read codons beginning with adenine. The complex is probably involved in the transfer of the threonylcarbamoyl moiety of threonylcarbamoyl-AMP (TC-AMP) to the N6 group of A37. BUD32 has ATPase activity in the context of the EKC/KEOPS complex and likely plays a supporting role to the catalytic subunit KAE1. The EKC/KEOPS complex also promotes both telomere uncapping and telomere elongation. The complex is required for efficient recruitment of transcriptional coactivators.</text>
</comment>
<evidence type="ECO:0000256" key="5">
    <source>
        <dbReference type="ARBA" id="ARBA00019973"/>
    </source>
</evidence>
<evidence type="ECO:0000256" key="6">
    <source>
        <dbReference type="ARBA" id="ARBA00022527"/>
    </source>
</evidence>
<comment type="caution">
    <text evidence="19">The sequence shown here is derived from an EMBL/GenBank/DDBJ whole genome shotgun (WGS) entry which is preliminary data.</text>
</comment>
<keyword evidence="6" id="KW-0723">Serine/threonine-protein kinase</keyword>
<dbReference type="PANTHER" id="PTHR45646">
    <property type="entry name" value="SERINE/THREONINE-PROTEIN KINASE DOA-RELATED"/>
    <property type="match status" value="1"/>
</dbReference>
<dbReference type="SMART" id="SM00220">
    <property type="entry name" value="S_TKc"/>
    <property type="match status" value="1"/>
</dbReference>
<keyword evidence="17" id="KW-0812">Transmembrane</keyword>
<dbReference type="RefSeq" id="XP_066692684.1">
    <property type="nucleotide sequence ID" value="XM_066850446.1"/>
</dbReference>
<feature type="domain" description="Protein kinase" evidence="18">
    <location>
        <begin position="69"/>
        <end position="458"/>
    </location>
</feature>
<keyword evidence="9" id="KW-0418">Kinase</keyword>
<feature type="compositionally biased region" description="Basic and acidic residues" evidence="16">
    <location>
        <begin position="361"/>
        <end position="371"/>
    </location>
</feature>
<evidence type="ECO:0000256" key="2">
    <source>
        <dbReference type="ARBA" id="ARBA00011534"/>
    </source>
</evidence>
<dbReference type="Proteomes" id="UP001391051">
    <property type="component" value="Unassembled WGS sequence"/>
</dbReference>
<keyword evidence="10 15" id="KW-0067">ATP-binding</keyword>
<evidence type="ECO:0000256" key="4">
    <source>
        <dbReference type="ARBA" id="ARBA00013948"/>
    </source>
</evidence>
<dbReference type="Gene3D" id="3.30.200.20">
    <property type="entry name" value="Phosphorylase Kinase, domain 1"/>
    <property type="match status" value="1"/>
</dbReference>
<dbReference type="InterPro" id="IPR011009">
    <property type="entry name" value="Kinase-like_dom_sf"/>
</dbReference>
<dbReference type="InterPro" id="IPR051175">
    <property type="entry name" value="CLK_kinases"/>
</dbReference>
<evidence type="ECO:0000259" key="18">
    <source>
        <dbReference type="PROSITE" id="PS50011"/>
    </source>
</evidence>
<dbReference type="GeneID" id="92083508"/>
<comment type="subunit">
    <text evidence="2">Component of the EKC/KEOPS complex composed of at least BUD32, CGI121, GON7, KAE1 and PCC1; the whole complex dimerizes.</text>
</comment>
<feature type="binding site" evidence="15">
    <location>
        <position position="98"/>
    </location>
    <ligand>
        <name>ATP</name>
        <dbReference type="ChEBI" id="CHEBI:30616"/>
    </ligand>
</feature>
<evidence type="ECO:0000256" key="11">
    <source>
        <dbReference type="ARBA" id="ARBA00030980"/>
    </source>
</evidence>
<feature type="region of interest" description="Disordered" evidence="16">
    <location>
        <begin position="361"/>
        <end position="393"/>
    </location>
</feature>
<evidence type="ECO:0000256" key="9">
    <source>
        <dbReference type="ARBA" id="ARBA00022777"/>
    </source>
</evidence>
<accession>A0ABR1PSD9</accession>
<keyword evidence="17" id="KW-1133">Transmembrane helix</keyword>
<evidence type="ECO:0000256" key="15">
    <source>
        <dbReference type="PROSITE-ProRule" id="PRU10141"/>
    </source>
</evidence>
<organism evidence="19 20">
    <name type="scientific">Apiospora aurea</name>
    <dbReference type="NCBI Taxonomy" id="335848"/>
    <lineage>
        <taxon>Eukaryota</taxon>
        <taxon>Fungi</taxon>
        <taxon>Dikarya</taxon>
        <taxon>Ascomycota</taxon>
        <taxon>Pezizomycotina</taxon>
        <taxon>Sordariomycetes</taxon>
        <taxon>Xylariomycetidae</taxon>
        <taxon>Amphisphaeriales</taxon>
        <taxon>Apiosporaceae</taxon>
        <taxon>Apiospora</taxon>
    </lineage>
</organism>
<dbReference type="EC" id="2.7.11.1" evidence="3"/>
<evidence type="ECO:0000313" key="20">
    <source>
        <dbReference type="Proteomes" id="UP001391051"/>
    </source>
</evidence>
<gene>
    <name evidence="19" type="ORF">PG986_014224</name>
</gene>
<evidence type="ECO:0000256" key="14">
    <source>
        <dbReference type="ARBA" id="ARBA00048679"/>
    </source>
</evidence>
<evidence type="ECO:0000256" key="1">
    <source>
        <dbReference type="ARBA" id="ARBA00003747"/>
    </source>
</evidence>
<dbReference type="Gene3D" id="1.10.510.10">
    <property type="entry name" value="Transferase(Phosphotransferase) domain 1"/>
    <property type="match status" value="1"/>
</dbReference>
<dbReference type="PANTHER" id="PTHR45646:SF11">
    <property type="entry name" value="SERINE_THREONINE-PROTEIN KINASE DOA"/>
    <property type="match status" value="1"/>
</dbReference>
<keyword evidence="20" id="KW-1185">Reference proteome</keyword>
<dbReference type="InterPro" id="IPR017441">
    <property type="entry name" value="Protein_kinase_ATP_BS"/>
</dbReference>
<evidence type="ECO:0000256" key="8">
    <source>
        <dbReference type="ARBA" id="ARBA00022741"/>
    </source>
</evidence>
<protein>
    <recommendedName>
        <fullName evidence="5">EKC/KEOPS complex subunit BUD32</fullName>
        <ecNumber evidence="3">2.7.11.1</ecNumber>
    </recommendedName>
    <alternativeName>
        <fullName evidence="11 12">Atypical Serine/threonine protein kinase BUD32</fullName>
    </alternativeName>
    <alternativeName>
        <fullName evidence="4">EKC/KEOPS complex subunit bud32</fullName>
    </alternativeName>
</protein>
<dbReference type="InterPro" id="IPR008266">
    <property type="entry name" value="Tyr_kinase_AS"/>
</dbReference>
<name>A0ABR1PSD9_9PEZI</name>
<keyword evidence="8 15" id="KW-0547">Nucleotide-binding</keyword>
<evidence type="ECO:0000313" key="19">
    <source>
        <dbReference type="EMBL" id="KAK7937356.1"/>
    </source>
</evidence>
<evidence type="ECO:0000256" key="13">
    <source>
        <dbReference type="ARBA" id="ARBA00047899"/>
    </source>
</evidence>
<dbReference type="PROSITE" id="PS00109">
    <property type="entry name" value="PROTEIN_KINASE_TYR"/>
    <property type="match status" value="1"/>
</dbReference>
<evidence type="ECO:0000256" key="3">
    <source>
        <dbReference type="ARBA" id="ARBA00012513"/>
    </source>
</evidence>
<comment type="catalytic activity">
    <reaction evidence="13">
        <text>L-threonyl-[protein] + ATP = O-phospho-L-threonyl-[protein] + ADP + H(+)</text>
        <dbReference type="Rhea" id="RHEA:46608"/>
        <dbReference type="Rhea" id="RHEA-COMP:11060"/>
        <dbReference type="Rhea" id="RHEA-COMP:11605"/>
        <dbReference type="ChEBI" id="CHEBI:15378"/>
        <dbReference type="ChEBI" id="CHEBI:30013"/>
        <dbReference type="ChEBI" id="CHEBI:30616"/>
        <dbReference type="ChEBI" id="CHEBI:61977"/>
        <dbReference type="ChEBI" id="CHEBI:456216"/>
        <dbReference type="EC" id="2.7.11.1"/>
    </reaction>
</comment>
<evidence type="ECO:0000256" key="7">
    <source>
        <dbReference type="ARBA" id="ARBA00022679"/>
    </source>
</evidence>